<keyword evidence="3" id="KW-1185">Reference proteome</keyword>
<name>A0ABR9XH42_9SPHI</name>
<evidence type="ECO:0000313" key="2">
    <source>
        <dbReference type="EMBL" id="MBE9666711.1"/>
    </source>
</evidence>
<accession>A0ABR9XH42</accession>
<dbReference type="EMBL" id="JADFFM010000001">
    <property type="protein sequence ID" value="MBE9666711.1"/>
    <property type="molecule type" value="Genomic_DNA"/>
</dbReference>
<feature type="domain" description="TonB C-terminal" evidence="1">
    <location>
        <begin position="258"/>
        <end position="319"/>
    </location>
</feature>
<sequence length="322" mass="36041">MNTKSLSLIIILCVVSGIIDIACAQQQSFYINYNGQLLSSADSADYIRIIKAPDDASNLFNIFEFYPDGQKKLIGKSAKVDPYNLDGPCVSYYRNGFRKRVVNYSSGLMVGEEYLYFPNGVLYTVKSYSKPKVDIYTRIPIQDVKIISCNDSLNTSLVVEGKGHYRGYDPEFKYICEEGDVLNGNKIAEWHGEDRAYGLKFTENYTANGKIENATSVTADGKTYAYKQREVSPQFAGGVDSFNDYVRRNLVAGTIVRGAVFVTFTVEKDGNPSGIVLKDKANEFIIEAIKVVKNSPKWMPATHFGVPVARRLTIPVFFNQVY</sequence>
<dbReference type="Proteomes" id="UP000632774">
    <property type="component" value="Unassembled WGS sequence"/>
</dbReference>
<dbReference type="RefSeq" id="WP_194106052.1">
    <property type="nucleotide sequence ID" value="NZ_JADFFM010000001.1"/>
</dbReference>
<evidence type="ECO:0000313" key="3">
    <source>
        <dbReference type="Proteomes" id="UP000632774"/>
    </source>
</evidence>
<dbReference type="Gene3D" id="3.30.1150.10">
    <property type="match status" value="1"/>
</dbReference>
<gene>
    <name evidence="2" type="ORF">IRJ18_10090</name>
</gene>
<proteinExistence type="predicted"/>
<dbReference type="Pfam" id="PF03544">
    <property type="entry name" value="TonB_C"/>
    <property type="match status" value="1"/>
</dbReference>
<dbReference type="InterPro" id="IPR037682">
    <property type="entry name" value="TonB_C"/>
</dbReference>
<organism evidence="2 3">
    <name type="scientific">Mucilaginibacter boryungensis</name>
    <dbReference type="NCBI Taxonomy" id="768480"/>
    <lineage>
        <taxon>Bacteria</taxon>
        <taxon>Pseudomonadati</taxon>
        <taxon>Bacteroidota</taxon>
        <taxon>Sphingobacteriia</taxon>
        <taxon>Sphingobacteriales</taxon>
        <taxon>Sphingobacteriaceae</taxon>
        <taxon>Mucilaginibacter</taxon>
    </lineage>
</organism>
<dbReference type="SUPFAM" id="SSF74653">
    <property type="entry name" value="TolA/TonB C-terminal domain"/>
    <property type="match status" value="1"/>
</dbReference>
<reference evidence="2 3" key="1">
    <citation type="submission" date="2020-10" db="EMBL/GenBank/DDBJ databases">
        <title>Mucilaginibacter mali sp. nov., isolated from rhizosphere soil of apple orchard.</title>
        <authorList>
            <person name="Lee J.-S."/>
            <person name="Kim H.S."/>
            <person name="Kim J.-S."/>
        </authorList>
    </citation>
    <scope>NUCLEOTIDE SEQUENCE [LARGE SCALE GENOMIC DNA]</scope>
    <source>
        <strain evidence="2 3">KCTC 23157</strain>
    </source>
</reference>
<evidence type="ECO:0000259" key="1">
    <source>
        <dbReference type="Pfam" id="PF03544"/>
    </source>
</evidence>
<comment type="caution">
    <text evidence="2">The sequence shown here is derived from an EMBL/GenBank/DDBJ whole genome shotgun (WGS) entry which is preliminary data.</text>
</comment>
<protein>
    <submittedName>
        <fullName evidence="2">Energy transducer TonB</fullName>
    </submittedName>
</protein>